<keyword evidence="2" id="KW-1185">Reference proteome</keyword>
<accession>A0ABU1H7W7</accession>
<dbReference type="Proteomes" id="UP001254564">
    <property type="component" value="Unassembled WGS sequence"/>
</dbReference>
<proteinExistence type="predicted"/>
<protein>
    <submittedName>
        <fullName evidence="1">Uncharacterized protein</fullName>
    </submittedName>
</protein>
<evidence type="ECO:0000313" key="1">
    <source>
        <dbReference type="EMBL" id="MDR5900389.1"/>
    </source>
</evidence>
<feature type="non-terminal residue" evidence="1">
    <location>
        <position position="1"/>
    </location>
</feature>
<dbReference type="EMBL" id="JARWAN010000041">
    <property type="protein sequence ID" value="MDR5900389.1"/>
    <property type="molecule type" value="Genomic_DNA"/>
</dbReference>
<evidence type="ECO:0000313" key="2">
    <source>
        <dbReference type="Proteomes" id="UP001254564"/>
    </source>
</evidence>
<dbReference type="RefSeq" id="WP_309657265.1">
    <property type="nucleotide sequence ID" value="NZ_JARWAN010000041.1"/>
</dbReference>
<organism evidence="1 2">
    <name type="scientific">Vreelandella vilamensis</name>
    <dbReference type="NCBI Taxonomy" id="531309"/>
    <lineage>
        <taxon>Bacteria</taxon>
        <taxon>Pseudomonadati</taxon>
        <taxon>Pseudomonadota</taxon>
        <taxon>Gammaproteobacteria</taxon>
        <taxon>Oceanospirillales</taxon>
        <taxon>Halomonadaceae</taxon>
        <taxon>Vreelandella</taxon>
    </lineage>
</organism>
<comment type="caution">
    <text evidence="1">The sequence shown here is derived from an EMBL/GenBank/DDBJ whole genome shotgun (WGS) entry which is preliminary data.</text>
</comment>
<name>A0ABU1H7W7_9GAMM</name>
<gene>
    <name evidence="1" type="ORF">QC823_15595</name>
</gene>
<sequence>ESGSCRNFLISQENTIRHLRFQAALMNKPGSAFCVCSAMNWDFKASFAFPSCLSVLLMLAWPLN</sequence>
<reference evidence="1 2" key="1">
    <citation type="submission" date="2023-04" db="EMBL/GenBank/DDBJ databases">
        <title>A long-awaited taxogenomic arrangement of the family Halomonadaceae.</title>
        <authorList>
            <person name="De La Haba R."/>
            <person name="Chuvochina M."/>
            <person name="Wittouck S."/>
            <person name="Arahal D.R."/>
            <person name="Sanchez-Porro C."/>
            <person name="Hugenholtz P."/>
            <person name="Ventosa A."/>
        </authorList>
    </citation>
    <scope>NUCLEOTIDE SEQUENCE [LARGE SCALE GENOMIC DNA]</scope>
    <source>
        <strain evidence="1 2">DSM 21020</strain>
    </source>
</reference>